<reference evidence="3 4" key="1">
    <citation type="submission" date="2021-02" db="EMBL/GenBank/DDBJ databases">
        <title>Genome assembly of Pseudopithomyces chartarum.</title>
        <authorList>
            <person name="Jauregui R."/>
            <person name="Singh J."/>
            <person name="Voisey C."/>
        </authorList>
    </citation>
    <scope>NUCLEOTIDE SEQUENCE [LARGE SCALE GENOMIC DNA]</scope>
    <source>
        <strain evidence="3 4">AGR01</strain>
    </source>
</reference>
<evidence type="ECO:0000313" key="3">
    <source>
        <dbReference type="EMBL" id="KAK3201157.1"/>
    </source>
</evidence>
<evidence type="ECO:0000256" key="1">
    <source>
        <dbReference type="ARBA" id="ARBA00035112"/>
    </source>
</evidence>
<dbReference type="Proteomes" id="UP001280581">
    <property type="component" value="Unassembled WGS sequence"/>
</dbReference>
<comment type="caution">
    <text evidence="3">The sequence shown here is derived from an EMBL/GenBank/DDBJ whole genome shotgun (WGS) entry which is preliminary data.</text>
</comment>
<dbReference type="InterPro" id="IPR021765">
    <property type="entry name" value="UstYa-like"/>
</dbReference>
<proteinExistence type="inferred from homology"/>
<dbReference type="PANTHER" id="PTHR33365">
    <property type="entry name" value="YALI0B05434P"/>
    <property type="match status" value="1"/>
</dbReference>
<dbReference type="EMBL" id="WVTA01000017">
    <property type="protein sequence ID" value="KAK3201157.1"/>
    <property type="molecule type" value="Genomic_DNA"/>
</dbReference>
<protein>
    <submittedName>
        <fullName evidence="3">Uncharacterized protein</fullName>
    </submittedName>
</protein>
<keyword evidence="2" id="KW-1133">Transmembrane helix</keyword>
<evidence type="ECO:0000256" key="2">
    <source>
        <dbReference type="SAM" id="Phobius"/>
    </source>
</evidence>
<name>A0AAN6RC76_9PLEO</name>
<keyword evidence="2" id="KW-0812">Transmembrane</keyword>
<organism evidence="3 4">
    <name type="scientific">Pseudopithomyces chartarum</name>
    <dbReference type="NCBI Taxonomy" id="1892770"/>
    <lineage>
        <taxon>Eukaryota</taxon>
        <taxon>Fungi</taxon>
        <taxon>Dikarya</taxon>
        <taxon>Ascomycota</taxon>
        <taxon>Pezizomycotina</taxon>
        <taxon>Dothideomycetes</taxon>
        <taxon>Pleosporomycetidae</taxon>
        <taxon>Pleosporales</taxon>
        <taxon>Massarineae</taxon>
        <taxon>Didymosphaeriaceae</taxon>
        <taxon>Pseudopithomyces</taxon>
    </lineage>
</organism>
<accession>A0AAN6RC76</accession>
<dbReference type="PANTHER" id="PTHR33365:SF14">
    <property type="entry name" value="TAT PATHWAY SIGNAL SEQUENCE"/>
    <property type="match status" value="1"/>
</dbReference>
<dbReference type="Pfam" id="PF11807">
    <property type="entry name" value="UstYa"/>
    <property type="match status" value="1"/>
</dbReference>
<evidence type="ECO:0000313" key="4">
    <source>
        <dbReference type="Proteomes" id="UP001280581"/>
    </source>
</evidence>
<comment type="similarity">
    <text evidence="1">Belongs to the ustYa family.</text>
</comment>
<keyword evidence="4" id="KW-1185">Reference proteome</keyword>
<keyword evidence="2" id="KW-0472">Membrane</keyword>
<gene>
    <name evidence="3" type="ORF">GRF29_213g1300730</name>
</gene>
<dbReference type="GO" id="GO:0043386">
    <property type="term" value="P:mycotoxin biosynthetic process"/>
    <property type="evidence" value="ECO:0007669"/>
    <property type="project" value="InterPro"/>
</dbReference>
<sequence>MSYRDDSLDERATFLDEEKCKKTTTTRGLSLTSYKLLTVCNAVFFFATLSLYASSWIQQAKVKNPTLRQTHSYSPILDAVDIPLEVKTLNGTLYANRHPSVARGPPSPEKDAIWDEWELTRVYPITADQIRAMGKDPSTATKLEDEVFGLGDDAYASIFDVYHQLHCLNMLRRLIYPDHYPNARMQFPQAHDPEAVYYIHMEHCVDLLMQTIQCSGNVNLITLHWVHEEANPFPDMSINKQCLANFDALTEWRKDNQVDIEKYVNIKKPKGVKQLPQADGWYKYFRPDKVNPNHVNGANPNVDFNL</sequence>
<feature type="transmembrane region" description="Helical" evidence="2">
    <location>
        <begin position="36"/>
        <end position="57"/>
    </location>
</feature>
<dbReference type="AlphaFoldDB" id="A0AAN6RC76"/>